<reference evidence="2" key="1">
    <citation type="submission" date="2023-03" db="EMBL/GenBank/DDBJ databases">
        <title>Massive genome expansion in bonnet fungi (Mycena s.s.) driven by repeated elements and novel gene families across ecological guilds.</title>
        <authorList>
            <consortium name="Lawrence Berkeley National Laboratory"/>
            <person name="Harder C.B."/>
            <person name="Miyauchi S."/>
            <person name="Viragh M."/>
            <person name="Kuo A."/>
            <person name="Thoen E."/>
            <person name="Andreopoulos B."/>
            <person name="Lu D."/>
            <person name="Skrede I."/>
            <person name="Drula E."/>
            <person name="Henrissat B."/>
            <person name="Morin E."/>
            <person name="Kohler A."/>
            <person name="Barry K."/>
            <person name="LaButti K."/>
            <person name="Morin E."/>
            <person name="Salamov A."/>
            <person name="Lipzen A."/>
            <person name="Mereny Z."/>
            <person name="Hegedus B."/>
            <person name="Baldrian P."/>
            <person name="Stursova M."/>
            <person name="Weitz H."/>
            <person name="Taylor A."/>
            <person name="Grigoriev I.V."/>
            <person name="Nagy L.G."/>
            <person name="Martin F."/>
            <person name="Kauserud H."/>
        </authorList>
    </citation>
    <scope>NUCLEOTIDE SEQUENCE</scope>
    <source>
        <strain evidence="2">9144</strain>
    </source>
</reference>
<dbReference type="Proteomes" id="UP001219525">
    <property type="component" value="Unassembled WGS sequence"/>
</dbReference>
<proteinExistence type="predicted"/>
<evidence type="ECO:0000313" key="2">
    <source>
        <dbReference type="EMBL" id="KAJ7214933.1"/>
    </source>
</evidence>
<protein>
    <submittedName>
        <fullName evidence="2">Uncharacterized protein</fullName>
    </submittedName>
</protein>
<organism evidence="2 3">
    <name type="scientific">Mycena pura</name>
    <dbReference type="NCBI Taxonomy" id="153505"/>
    <lineage>
        <taxon>Eukaryota</taxon>
        <taxon>Fungi</taxon>
        <taxon>Dikarya</taxon>
        <taxon>Basidiomycota</taxon>
        <taxon>Agaricomycotina</taxon>
        <taxon>Agaricomycetes</taxon>
        <taxon>Agaricomycetidae</taxon>
        <taxon>Agaricales</taxon>
        <taxon>Marasmiineae</taxon>
        <taxon>Mycenaceae</taxon>
        <taxon>Mycena</taxon>
    </lineage>
</organism>
<feature type="compositionally biased region" description="Basic residues" evidence="1">
    <location>
        <begin position="126"/>
        <end position="145"/>
    </location>
</feature>
<keyword evidence="3" id="KW-1185">Reference proteome</keyword>
<dbReference type="EMBL" id="JARJCW010000018">
    <property type="protein sequence ID" value="KAJ7214933.1"/>
    <property type="molecule type" value="Genomic_DNA"/>
</dbReference>
<gene>
    <name evidence="2" type="ORF">GGX14DRAFT_562964</name>
</gene>
<feature type="region of interest" description="Disordered" evidence="1">
    <location>
        <begin position="259"/>
        <end position="282"/>
    </location>
</feature>
<feature type="region of interest" description="Disordered" evidence="1">
    <location>
        <begin position="96"/>
        <end position="245"/>
    </location>
</feature>
<feature type="compositionally biased region" description="Low complexity" evidence="1">
    <location>
        <begin position="183"/>
        <end position="199"/>
    </location>
</feature>
<comment type="caution">
    <text evidence="2">The sequence shown here is derived from an EMBL/GenBank/DDBJ whole genome shotgun (WGS) entry which is preliminary data.</text>
</comment>
<feature type="region of interest" description="Disordered" evidence="1">
    <location>
        <begin position="1"/>
        <end position="62"/>
    </location>
</feature>
<feature type="compositionally biased region" description="Low complexity" evidence="1">
    <location>
        <begin position="225"/>
        <end position="241"/>
    </location>
</feature>
<name>A0AAD6YD96_9AGAR</name>
<dbReference type="AlphaFoldDB" id="A0AAD6YD96"/>
<sequence>MKRYPSTPTPAQQQYGHPSSYPGSAWPTAPPPRRTPVAHSASAVWGGSTAGATHGGDWEDVDDGYTVAARTDMTAPRARVPGTGRRVAEWVHDAGAHAPEFRSPFRAPAGTSKSGSHSSSGDGHGHRDHGHRHHQGHGHGHGHGHHASDRHRDRTHQSHHPHRTQREPPPVWIPAPPTHSRHASAQQQYAQQPQYVPRQSQPVQYIPPPPQAQFQYAPPQPQPQPQMAWPAPAAAAPARAPLHGIMKTNTNTSARFQVSPKTVVLPHAAHKHKQSRTHRRSH</sequence>
<feature type="compositionally biased region" description="Pro residues" evidence="1">
    <location>
        <begin position="167"/>
        <end position="177"/>
    </location>
</feature>
<accession>A0AAD6YD96</accession>
<evidence type="ECO:0000256" key="1">
    <source>
        <dbReference type="SAM" id="MobiDB-lite"/>
    </source>
</evidence>
<feature type="compositionally biased region" description="Basic and acidic residues" evidence="1">
    <location>
        <begin position="146"/>
        <end position="156"/>
    </location>
</feature>
<evidence type="ECO:0000313" key="3">
    <source>
        <dbReference type="Proteomes" id="UP001219525"/>
    </source>
</evidence>
<feature type="compositionally biased region" description="Basic residues" evidence="1">
    <location>
        <begin position="268"/>
        <end position="282"/>
    </location>
</feature>